<evidence type="ECO:0000256" key="15">
    <source>
        <dbReference type="RuleBase" id="RU361240"/>
    </source>
</evidence>
<evidence type="ECO:0000256" key="17">
    <source>
        <dbReference type="SAM" id="Phobius"/>
    </source>
</evidence>
<dbReference type="GO" id="GO:0006508">
    <property type="term" value="P:proteolysis"/>
    <property type="evidence" value="ECO:0007669"/>
    <property type="project" value="UniProtKB-KW"/>
</dbReference>
<evidence type="ECO:0000256" key="16">
    <source>
        <dbReference type="SAM" id="MobiDB-lite"/>
    </source>
</evidence>
<evidence type="ECO:0000259" key="18">
    <source>
        <dbReference type="Pfam" id="PF04389"/>
    </source>
</evidence>
<feature type="domain" description="Peptidase M28" evidence="18">
    <location>
        <begin position="136"/>
        <end position="323"/>
    </location>
</feature>
<feature type="transmembrane region" description="Helical" evidence="17">
    <location>
        <begin position="428"/>
        <end position="450"/>
    </location>
</feature>
<evidence type="ECO:0000256" key="4">
    <source>
        <dbReference type="ARBA" id="ARBA00010918"/>
    </source>
</evidence>
<dbReference type="FunFam" id="3.40.630.10:FF:000057">
    <property type="entry name" value="Vacuolar membrane protease"/>
    <property type="match status" value="1"/>
</dbReference>
<dbReference type="GO" id="GO:0046872">
    <property type="term" value="F:metal ion binding"/>
    <property type="evidence" value="ECO:0007669"/>
    <property type="project" value="UniProtKB-KW"/>
</dbReference>
<keyword evidence="14" id="KW-0325">Glycoprotein</keyword>
<feature type="transmembrane region" description="Helical" evidence="17">
    <location>
        <begin position="696"/>
        <end position="712"/>
    </location>
</feature>
<dbReference type="InterPro" id="IPR007484">
    <property type="entry name" value="Peptidase_M28"/>
</dbReference>
<dbReference type="CDD" id="cd03875">
    <property type="entry name" value="M28_Fxna_like"/>
    <property type="match status" value="1"/>
</dbReference>
<dbReference type="InterPro" id="IPR045175">
    <property type="entry name" value="M28_fam"/>
</dbReference>
<evidence type="ECO:0000256" key="1">
    <source>
        <dbReference type="ARBA" id="ARBA00001947"/>
    </source>
</evidence>
<feature type="region of interest" description="Disordered" evidence="16">
    <location>
        <begin position="546"/>
        <end position="606"/>
    </location>
</feature>
<keyword evidence="12" id="KW-0482">Metalloprotease</keyword>
<feature type="transmembrane region" description="Helical" evidence="17">
    <location>
        <begin position="627"/>
        <end position="652"/>
    </location>
</feature>
<evidence type="ECO:0000313" key="21">
    <source>
        <dbReference type="EMBL" id="QID84253.1"/>
    </source>
</evidence>
<sequence length="976" mass="111033">MNLTNLFRSVLKYRKTNLSLLLLITYVVIAVLYVFDHEYYKFNLPKKDEQPEFNELLETAWTDLQTITASFHPYTSRDNDKVHDYLLSRVQEITKNVSFASISDDNDSKRSILFQQRDVFNASSDISRVIYFESSNILVKLEGQNPDQEGLLLSAHFDSVPTGHGATDDGMGVASLLANLEYHIRHRPDRTLIFNFNNNEEFGLLGASAYFNHPWSVLTKYVINLEGTGAGGKAVLFRTSDTSTAKIYQQSVRANPFGNSIYQQGFYSGYVRSETDYKVYEQNGMRGWDIAFYKPRNLYHTMRDSIQYTSKASLWHMLHTSLQLSSYVVSNSLDTEDQTPACYFDFIGQSFFVMSSKTLFYWNCVFLLISPIVVIGLYLISRDRMTWKSYSWLSWMRFPLSLLLGIVTEKIFSNVVTRINPLTFSRNYFWPLSVFFTEVLLANYIVINLLNRFSPCNDMKSLSINELFIILWVTLLFTSKMLYSSGYKYTGLYPLSVLFILTTGAAILRLLGSALRPKGGKGHGREFMDHHSGYSSHSQIDIEEENHEDTQQFQNQSASLQDEQTSIQEDNRSTTLSGAPLHVNDDQDTDSEPPQHDERAPLLKRSSHINNLPNTIEASSKPKYIDYAWIIQFLVIVPLSSFILFSSVDAIMDALNQTVQEGNKATLDIIKFGMKGSILIALPILPFFYKVNYMTILLTVLLFLISISKTLLEPPFTNNNPLKVRFSQNINLSHGDDANVHVLGREGNFLKPMLEDLPSIKHSFTPINCNTIANGMELCTYDGMRPNLLSSNWKTNISDMLKIHILHDSRNSTNRSPYEPIVAELLLEVKENRACTLSFNGKSHEKSPVREVTVYQGRSSTLQGSNTSKTIKCSSGIDELQLHKLDFDQESYRIGVQWFPKILTDNNIEDDNLDTKDELSVSISCYWGEYDSDSVVNGTAVRKVPAFDELLNYAPPAFSFTNEQKGLVIVQDAVTL</sequence>
<dbReference type="Pfam" id="PF22250">
    <property type="entry name" value="PFF1_C"/>
    <property type="match status" value="1"/>
</dbReference>
<dbReference type="PANTHER" id="PTHR12147:SF58">
    <property type="entry name" value="VACUOLAR MEMBRANE PROTEASE"/>
    <property type="match status" value="1"/>
</dbReference>
<reference evidence="21 22" key="1">
    <citation type="journal article" date="2019" name="BMC Genomics">
        <title>Chromosome level assembly and comparative genome analysis confirm lager-brewing yeasts originated from a single hybridization.</title>
        <authorList>
            <person name="Salazar A.N."/>
            <person name="Gorter de Vries A.R."/>
            <person name="van den Broek M."/>
            <person name="Brouwers N."/>
            <person name="de la Torre Cortes P."/>
            <person name="Kuijpers N.G.A."/>
            <person name="Daran J.G."/>
            <person name="Abeel T."/>
        </authorList>
    </citation>
    <scope>NUCLEOTIDE SEQUENCE [LARGE SCALE GENOMIC DNA]</scope>
    <source>
        <strain evidence="21 22">CBS 1483</strain>
    </source>
</reference>
<keyword evidence="10 15" id="KW-0862">Zinc</keyword>
<feature type="transmembrane region" description="Helical" evidence="17">
    <location>
        <begin position="462"/>
        <end position="479"/>
    </location>
</feature>
<dbReference type="OrthoDB" id="76293at2759"/>
<organism evidence="21 22">
    <name type="scientific">Saccharomyces pastorianus</name>
    <name type="common">Lager yeast</name>
    <name type="synonym">Saccharomyces cerevisiae x Saccharomyces eubayanus</name>
    <dbReference type="NCBI Taxonomy" id="27292"/>
    <lineage>
        <taxon>Eukaryota</taxon>
        <taxon>Fungi</taxon>
        <taxon>Dikarya</taxon>
        <taxon>Ascomycota</taxon>
        <taxon>Saccharomycotina</taxon>
        <taxon>Saccharomycetes</taxon>
        <taxon>Saccharomycetales</taxon>
        <taxon>Saccharomycetaceae</taxon>
        <taxon>Saccharomyces</taxon>
    </lineage>
</organism>
<keyword evidence="13 17" id="KW-0472">Membrane</keyword>
<name>A0A6C1E5V2_SACPS</name>
<evidence type="ECO:0000256" key="11">
    <source>
        <dbReference type="ARBA" id="ARBA00022989"/>
    </source>
</evidence>
<gene>
    <name evidence="21" type="ORF">GRS66_006751</name>
</gene>
<evidence type="ECO:0000256" key="6">
    <source>
        <dbReference type="ARBA" id="ARBA00022670"/>
    </source>
</evidence>
<evidence type="ECO:0000256" key="13">
    <source>
        <dbReference type="ARBA" id="ARBA00023136"/>
    </source>
</evidence>
<evidence type="ECO:0000256" key="14">
    <source>
        <dbReference type="ARBA" id="ARBA00023180"/>
    </source>
</evidence>
<protein>
    <recommendedName>
        <fullName evidence="15">Peptide hydrolase</fullName>
        <ecNumber evidence="15">3.4.-.-</ecNumber>
    </recommendedName>
</protein>
<dbReference type="AlphaFoldDB" id="A0A6C1E5V2"/>
<keyword evidence="7 17" id="KW-0812">Transmembrane</keyword>
<comment type="subcellular location">
    <subcellularLocation>
        <location evidence="3">Vacuole membrane</location>
        <topology evidence="3">Multi-pass membrane protein</topology>
    </subcellularLocation>
</comment>
<keyword evidence="22" id="KW-1185">Reference proteome</keyword>
<comment type="cofactor">
    <cofactor evidence="1">
        <name>Zn(2+)</name>
        <dbReference type="ChEBI" id="CHEBI:29105"/>
    </cofactor>
</comment>
<evidence type="ECO:0000259" key="20">
    <source>
        <dbReference type="Pfam" id="PF22251"/>
    </source>
</evidence>
<dbReference type="GO" id="GO:0005774">
    <property type="term" value="C:vacuolar membrane"/>
    <property type="evidence" value="ECO:0007669"/>
    <property type="project" value="UniProtKB-SubCell"/>
</dbReference>
<feature type="transmembrane region" description="Helical" evidence="17">
    <location>
        <begin position="18"/>
        <end position="35"/>
    </location>
</feature>
<dbReference type="EC" id="3.4.-.-" evidence="15"/>
<evidence type="ECO:0000256" key="12">
    <source>
        <dbReference type="ARBA" id="ARBA00023049"/>
    </source>
</evidence>
<evidence type="ECO:0000256" key="2">
    <source>
        <dbReference type="ARBA" id="ARBA00003273"/>
    </source>
</evidence>
<keyword evidence="9 15" id="KW-0378">Hydrolase</keyword>
<evidence type="ECO:0000256" key="8">
    <source>
        <dbReference type="ARBA" id="ARBA00022723"/>
    </source>
</evidence>
<evidence type="ECO:0000256" key="9">
    <source>
        <dbReference type="ARBA" id="ARBA00022801"/>
    </source>
</evidence>
<keyword evidence="5" id="KW-0926">Vacuole</keyword>
<comment type="function">
    <text evidence="2">May be involved in vacuolar sorting and osmoregulation.</text>
</comment>
<dbReference type="InterPro" id="IPR048024">
    <property type="entry name" value="Fxna-like_M28_dom"/>
</dbReference>
<proteinExistence type="inferred from homology"/>
<dbReference type="GO" id="GO:0008235">
    <property type="term" value="F:metalloexopeptidase activity"/>
    <property type="evidence" value="ECO:0007669"/>
    <property type="project" value="InterPro"/>
</dbReference>
<evidence type="ECO:0000256" key="3">
    <source>
        <dbReference type="ARBA" id="ARBA00004128"/>
    </source>
</evidence>
<feature type="transmembrane region" description="Helical" evidence="17">
    <location>
        <begin position="392"/>
        <end position="408"/>
    </location>
</feature>
<dbReference type="Pfam" id="PF04389">
    <property type="entry name" value="Peptidase_M28"/>
    <property type="match status" value="1"/>
</dbReference>
<evidence type="ECO:0000313" key="22">
    <source>
        <dbReference type="Proteomes" id="UP000501346"/>
    </source>
</evidence>
<dbReference type="SUPFAM" id="SSF53187">
    <property type="entry name" value="Zn-dependent exopeptidases"/>
    <property type="match status" value="1"/>
</dbReference>
<accession>A0A6C1E5V2</accession>
<feature type="compositionally biased region" description="Polar residues" evidence="16">
    <location>
        <begin position="551"/>
        <end position="577"/>
    </location>
</feature>
<dbReference type="PANTHER" id="PTHR12147">
    <property type="entry name" value="METALLOPEPTIDASE M28 FAMILY MEMBER"/>
    <property type="match status" value="1"/>
</dbReference>
<dbReference type="InterPro" id="IPR053975">
    <property type="entry name" value="PFF1_C"/>
</dbReference>
<keyword evidence="11 17" id="KW-1133">Transmembrane helix</keyword>
<feature type="transmembrane region" description="Helical" evidence="17">
    <location>
        <begin position="672"/>
        <end position="689"/>
    </location>
</feature>
<dbReference type="InterPro" id="IPR053976">
    <property type="entry name" value="PFF1_TM"/>
</dbReference>
<evidence type="ECO:0000256" key="5">
    <source>
        <dbReference type="ARBA" id="ARBA00022554"/>
    </source>
</evidence>
<keyword evidence="8 15" id="KW-0479">Metal-binding</keyword>
<evidence type="ECO:0000256" key="10">
    <source>
        <dbReference type="ARBA" id="ARBA00022833"/>
    </source>
</evidence>
<comment type="similarity">
    <text evidence="4 15">Belongs to the peptidase M28 family.</text>
</comment>
<feature type="domain" description="Vacuolar membrane protease transmembrane" evidence="20">
    <location>
        <begin position="396"/>
        <end position="695"/>
    </location>
</feature>
<keyword evidence="6 15" id="KW-0645">Protease</keyword>
<dbReference type="Pfam" id="PF22251">
    <property type="entry name" value="PFF1_TM"/>
    <property type="match status" value="1"/>
</dbReference>
<feature type="transmembrane region" description="Helical" evidence="17">
    <location>
        <begin position="359"/>
        <end position="380"/>
    </location>
</feature>
<feature type="domain" description="Vacuolar membrane protease C-terminal" evidence="19">
    <location>
        <begin position="722"/>
        <end position="970"/>
    </location>
</feature>
<dbReference type="EMBL" id="CP049001">
    <property type="protein sequence ID" value="QID84253.1"/>
    <property type="molecule type" value="Genomic_DNA"/>
</dbReference>
<dbReference type="Proteomes" id="UP000501346">
    <property type="component" value="Chromosome SeIV-SeII"/>
</dbReference>
<evidence type="ECO:0000256" key="7">
    <source>
        <dbReference type="ARBA" id="ARBA00022692"/>
    </source>
</evidence>
<feature type="transmembrane region" description="Helical" evidence="17">
    <location>
        <begin position="491"/>
        <end position="511"/>
    </location>
</feature>
<dbReference type="Gene3D" id="3.40.630.10">
    <property type="entry name" value="Zn peptidases"/>
    <property type="match status" value="1"/>
</dbReference>
<evidence type="ECO:0000259" key="19">
    <source>
        <dbReference type="Pfam" id="PF22250"/>
    </source>
</evidence>